<dbReference type="SUPFAM" id="SSF117839">
    <property type="entry name" value="WWE domain"/>
    <property type="match status" value="1"/>
</dbReference>
<protein>
    <recommendedName>
        <fullName evidence="11">E3 ubiquitin-protein ligase</fullName>
        <ecNumber evidence="11">2.3.2.27</ecNumber>
    </recommendedName>
</protein>
<dbReference type="GO" id="GO:0008270">
    <property type="term" value="F:zinc ion binding"/>
    <property type="evidence" value="ECO:0007669"/>
    <property type="project" value="UniProtKB-UniRule"/>
</dbReference>
<sequence>MSTTTKRAKTAAGSRKSTSTKNSTGLCVILPDSTPSSSSAAVSSSTPLVEDPCCVCTDAPLHPIRLPCSHIFCFLCIKGVFLTDPKCPMCRADIPRKCIEEPKVFGESPKTQGSRKRKKPPTSSSSSSHTTTPTPVTSLQTSVTSPQTSVTSPARQVWLYEARDGRWWQYDERTLAAIEDAQHKGMTDLEVVLAGRIYVLDFAGKVQMRKDNPALKRQMKKDFVDGTVKGVAGLLVAATD</sequence>
<comment type="function">
    <text evidence="11">E3 ubiquitin-protein ligase that specifically binds poly-ADP-ribosylated proteins and mediates their ubiquitination and subsequent degradation.</text>
</comment>
<proteinExistence type="predicted"/>
<evidence type="ECO:0000256" key="1">
    <source>
        <dbReference type="ARBA" id="ARBA00000900"/>
    </source>
</evidence>
<dbReference type="InterPro" id="IPR033509">
    <property type="entry name" value="RNF146"/>
</dbReference>
<evidence type="ECO:0000256" key="5">
    <source>
        <dbReference type="ARBA" id="ARBA00022687"/>
    </source>
</evidence>
<comment type="subcellular location">
    <subcellularLocation>
        <location evidence="2 11">Cytoplasm</location>
        <location evidence="2 11">Cytosol</location>
    </subcellularLocation>
</comment>
<evidence type="ECO:0000313" key="16">
    <source>
        <dbReference type="Proteomes" id="UP000192578"/>
    </source>
</evidence>
<evidence type="ECO:0000259" key="14">
    <source>
        <dbReference type="PROSITE" id="PS50918"/>
    </source>
</evidence>
<reference evidence="16" key="1">
    <citation type="submission" date="2017-01" db="EMBL/GenBank/DDBJ databases">
        <title>Comparative genomics of anhydrobiosis in the tardigrade Hypsibius dujardini.</title>
        <authorList>
            <person name="Yoshida Y."/>
            <person name="Koutsovoulos G."/>
            <person name="Laetsch D."/>
            <person name="Stevens L."/>
            <person name="Kumar S."/>
            <person name="Horikawa D."/>
            <person name="Ishino K."/>
            <person name="Komine S."/>
            <person name="Tomita M."/>
            <person name="Blaxter M."/>
            <person name="Arakawa K."/>
        </authorList>
    </citation>
    <scope>NUCLEOTIDE SEQUENCE [LARGE SCALE GENOMIC DNA]</scope>
    <source>
        <strain evidence="16">Z151</strain>
    </source>
</reference>
<dbReference type="PANTHER" id="PTHR13417:SF2">
    <property type="entry name" value="E3 UBIQUITIN-PROTEIN LIGASE RNF146"/>
    <property type="match status" value="1"/>
</dbReference>
<dbReference type="PROSITE" id="PS50089">
    <property type="entry name" value="ZF_RING_2"/>
    <property type="match status" value="1"/>
</dbReference>
<dbReference type="GO" id="GO:0051865">
    <property type="term" value="P:protein autoubiquitination"/>
    <property type="evidence" value="ECO:0007669"/>
    <property type="project" value="UniProtKB-UniRule"/>
</dbReference>
<keyword evidence="3 11" id="KW-0963">Cytoplasm</keyword>
<dbReference type="AlphaFoldDB" id="A0A9X6RLJ0"/>
<dbReference type="Proteomes" id="UP000192578">
    <property type="component" value="Unassembled WGS sequence"/>
</dbReference>
<keyword evidence="8 11" id="KW-0833">Ubl conjugation pathway</keyword>
<comment type="pathway">
    <text evidence="11">Protein modification; protein ubiquitination.</text>
</comment>
<dbReference type="InterPro" id="IPR001841">
    <property type="entry name" value="Znf_RING"/>
</dbReference>
<keyword evidence="9 11" id="KW-0862">Zinc</keyword>
<dbReference type="SMART" id="SM00678">
    <property type="entry name" value="WWE"/>
    <property type="match status" value="1"/>
</dbReference>
<dbReference type="OrthoDB" id="10065815at2759"/>
<dbReference type="PROSITE" id="PS50918">
    <property type="entry name" value="WWE"/>
    <property type="match status" value="1"/>
</dbReference>
<dbReference type="EMBL" id="MTYJ01000249">
    <property type="protein sequence ID" value="OWA52040.1"/>
    <property type="molecule type" value="Genomic_DNA"/>
</dbReference>
<dbReference type="GO" id="GO:0006511">
    <property type="term" value="P:ubiquitin-dependent protein catabolic process"/>
    <property type="evidence" value="ECO:0007669"/>
    <property type="project" value="UniProtKB-UniRule"/>
</dbReference>
<keyword evidence="16" id="KW-1185">Reference proteome</keyword>
<evidence type="ECO:0000256" key="9">
    <source>
        <dbReference type="ARBA" id="ARBA00022833"/>
    </source>
</evidence>
<dbReference type="InterPro" id="IPR017907">
    <property type="entry name" value="Znf_RING_CS"/>
</dbReference>
<evidence type="ECO:0000256" key="2">
    <source>
        <dbReference type="ARBA" id="ARBA00004514"/>
    </source>
</evidence>
<name>A0A9X6RLJ0_HYPEX</name>
<dbReference type="EC" id="2.3.2.27" evidence="11"/>
<feature type="compositionally biased region" description="Polar residues" evidence="12">
    <location>
        <begin position="15"/>
        <end position="24"/>
    </location>
</feature>
<comment type="caution">
    <text evidence="15">The sequence shown here is derived from an EMBL/GenBank/DDBJ whole genome shotgun (WGS) entry which is preliminary data.</text>
</comment>
<feature type="domain" description="RING-type" evidence="13">
    <location>
        <begin position="53"/>
        <end position="91"/>
    </location>
</feature>
<dbReference type="InterPro" id="IPR004170">
    <property type="entry name" value="WWE_dom"/>
</dbReference>
<dbReference type="InterPro" id="IPR018123">
    <property type="entry name" value="WWE-dom_subgr"/>
</dbReference>
<comment type="catalytic activity">
    <reaction evidence="1 11">
        <text>S-ubiquitinyl-[E2 ubiquitin-conjugating enzyme]-L-cysteine + [acceptor protein]-L-lysine = [E2 ubiquitin-conjugating enzyme]-L-cysteine + N(6)-ubiquitinyl-[acceptor protein]-L-lysine.</text>
        <dbReference type="EC" id="2.3.2.27"/>
    </reaction>
</comment>
<comment type="PTM">
    <text evidence="11">Ubiquitinated; autoubiquitinated.</text>
</comment>
<dbReference type="InterPro" id="IPR013083">
    <property type="entry name" value="Znf_RING/FYVE/PHD"/>
</dbReference>
<feature type="domain" description="WWE" evidence="14">
    <location>
        <begin position="142"/>
        <end position="221"/>
    </location>
</feature>
<dbReference type="Pfam" id="PF13920">
    <property type="entry name" value="zf-C3HC4_3"/>
    <property type="match status" value="1"/>
</dbReference>
<feature type="region of interest" description="Disordered" evidence="12">
    <location>
        <begin position="105"/>
        <end position="148"/>
    </location>
</feature>
<accession>A0A9X6RLJ0</accession>
<dbReference type="SMART" id="SM00184">
    <property type="entry name" value="RING"/>
    <property type="match status" value="1"/>
</dbReference>
<evidence type="ECO:0000256" key="10">
    <source>
        <dbReference type="PROSITE-ProRule" id="PRU00175"/>
    </source>
</evidence>
<comment type="domain">
    <text evidence="11">The WWE domain mediates non-covalent poly(ADP-ribose)-binding.</text>
</comment>
<dbReference type="Gene3D" id="3.30.40.10">
    <property type="entry name" value="Zinc/RING finger domain, C3HC4 (zinc finger)"/>
    <property type="match status" value="1"/>
</dbReference>
<dbReference type="Gene3D" id="3.30.720.50">
    <property type="match status" value="1"/>
</dbReference>
<dbReference type="GO" id="GO:0005634">
    <property type="term" value="C:nucleus"/>
    <property type="evidence" value="ECO:0007669"/>
    <property type="project" value="TreeGrafter"/>
</dbReference>
<dbReference type="CDD" id="cd16546">
    <property type="entry name" value="RING-HC_RNF146"/>
    <property type="match status" value="1"/>
</dbReference>
<evidence type="ECO:0000256" key="3">
    <source>
        <dbReference type="ARBA" id="ARBA00022490"/>
    </source>
</evidence>
<dbReference type="Pfam" id="PF02825">
    <property type="entry name" value="WWE"/>
    <property type="match status" value="1"/>
</dbReference>
<evidence type="ECO:0000313" key="15">
    <source>
        <dbReference type="EMBL" id="OWA52040.1"/>
    </source>
</evidence>
<dbReference type="InterPro" id="IPR044110">
    <property type="entry name" value="RING-HC_RNF146"/>
</dbReference>
<keyword evidence="7 10" id="KW-0863">Zinc-finger</keyword>
<feature type="region of interest" description="Disordered" evidence="12">
    <location>
        <begin position="1"/>
        <end position="24"/>
    </location>
</feature>
<keyword evidence="5" id="KW-0879">Wnt signaling pathway</keyword>
<evidence type="ECO:0000256" key="12">
    <source>
        <dbReference type="SAM" id="MobiDB-lite"/>
    </source>
</evidence>
<organism evidence="15 16">
    <name type="scientific">Hypsibius exemplaris</name>
    <name type="common">Freshwater tardigrade</name>
    <dbReference type="NCBI Taxonomy" id="2072580"/>
    <lineage>
        <taxon>Eukaryota</taxon>
        <taxon>Metazoa</taxon>
        <taxon>Ecdysozoa</taxon>
        <taxon>Tardigrada</taxon>
        <taxon>Eutardigrada</taxon>
        <taxon>Parachela</taxon>
        <taxon>Hypsibioidea</taxon>
        <taxon>Hypsibiidae</taxon>
        <taxon>Hypsibius</taxon>
    </lineage>
</organism>
<evidence type="ECO:0000256" key="8">
    <source>
        <dbReference type="ARBA" id="ARBA00022786"/>
    </source>
</evidence>
<dbReference type="GO" id="GO:0072572">
    <property type="term" value="F:poly-ADP-D-ribose binding"/>
    <property type="evidence" value="ECO:0007669"/>
    <property type="project" value="UniProtKB-UniRule"/>
</dbReference>
<dbReference type="InterPro" id="IPR037197">
    <property type="entry name" value="WWE_dom_sf"/>
</dbReference>
<dbReference type="PROSITE" id="PS00518">
    <property type="entry name" value="ZF_RING_1"/>
    <property type="match status" value="1"/>
</dbReference>
<dbReference type="PANTHER" id="PTHR13417">
    <property type="entry name" value="E3 UBIQUITIN-PROTEIN LIGASE RNF146"/>
    <property type="match status" value="1"/>
</dbReference>
<evidence type="ECO:0000256" key="4">
    <source>
        <dbReference type="ARBA" id="ARBA00022679"/>
    </source>
</evidence>
<dbReference type="GO" id="GO:0061630">
    <property type="term" value="F:ubiquitin protein ligase activity"/>
    <property type="evidence" value="ECO:0007669"/>
    <property type="project" value="UniProtKB-UniRule"/>
</dbReference>
<dbReference type="GO" id="GO:0005829">
    <property type="term" value="C:cytosol"/>
    <property type="evidence" value="ECO:0007669"/>
    <property type="project" value="UniProtKB-SubCell"/>
</dbReference>
<evidence type="ECO:0000256" key="11">
    <source>
        <dbReference type="RuleBase" id="RU367115"/>
    </source>
</evidence>
<feature type="compositionally biased region" description="Low complexity" evidence="12">
    <location>
        <begin position="121"/>
        <end position="148"/>
    </location>
</feature>
<evidence type="ECO:0000256" key="6">
    <source>
        <dbReference type="ARBA" id="ARBA00022723"/>
    </source>
</evidence>
<dbReference type="GO" id="GO:0016055">
    <property type="term" value="P:Wnt signaling pathway"/>
    <property type="evidence" value="ECO:0007669"/>
    <property type="project" value="UniProtKB-KW"/>
</dbReference>
<evidence type="ECO:0000259" key="13">
    <source>
        <dbReference type="PROSITE" id="PS50089"/>
    </source>
</evidence>
<gene>
    <name evidence="15" type="ORF">BV898_16497</name>
</gene>
<evidence type="ECO:0000256" key="7">
    <source>
        <dbReference type="ARBA" id="ARBA00022771"/>
    </source>
</evidence>
<keyword evidence="6 11" id="KW-0479">Metal-binding</keyword>
<dbReference type="SUPFAM" id="SSF57850">
    <property type="entry name" value="RING/U-box"/>
    <property type="match status" value="1"/>
</dbReference>
<keyword evidence="4 11" id="KW-0808">Transferase</keyword>